<dbReference type="OrthoDB" id="3701077at2"/>
<dbReference type="EMBL" id="CP038267">
    <property type="protein sequence ID" value="QBR92157.1"/>
    <property type="molecule type" value="Genomic_DNA"/>
</dbReference>
<evidence type="ECO:0000256" key="2">
    <source>
        <dbReference type="ARBA" id="ARBA00022692"/>
    </source>
</evidence>
<feature type="transmembrane region" description="Helical" evidence="6">
    <location>
        <begin position="85"/>
        <end position="104"/>
    </location>
</feature>
<name>A0A4P7GK60_9ACTN</name>
<keyword evidence="9" id="KW-1185">Reference proteome</keyword>
<evidence type="ECO:0000256" key="5">
    <source>
        <dbReference type="SAM" id="MobiDB-lite"/>
    </source>
</evidence>
<dbReference type="InterPro" id="IPR003807">
    <property type="entry name" value="DUF202"/>
</dbReference>
<dbReference type="KEGG" id="noy:EXE57_07565"/>
<organism evidence="8 9">
    <name type="scientific">Nocardioides euryhalodurans</name>
    <dbReference type="NCBI Taxonomy" id="2518370"/>
    <lineage>
        <taxon>Bacteria</taxon>
        <taxon>Bacillati</taxon>
        <taxon>Actinomycetota</taxon>
        <taxon>Actinomycetes</taxon>
        <taxon>Propionibacteriales</taxon>
        <taxon>Nocardioidaceae</taxon>
        <taxon>Nocardioides</taxon>
    </lineage>
</organism>
<feature type="transmembrane region" description="Helical" evidence="6">
    <location>
        <begin position="125"/>
        <end position="146"/>
    </location>
</feature>
<dbReference type="GO" id="GO:0012505">
    <property type="term" value="C:endomembrane system"/>
    <property type="evidence" value="ECO:0007669"/>
    <property type="project" value="UniProtKB-SubCell"/>
</dbReference>
<dbReference type="Pfam" id="PF02656">
    <property type="entry name" value="DUF202"/>
    <property type="match status" value="1"/>
</dbReference>
<feature type="region of interest" description="Disordered" evidence="5">
    <location>
        <begin position="1"/>
        <end position="55"/>
    </location>
</feature>
<evidence type="ECO:0000256" key="6">
    <source>
        <dbReference type="SAM" id="Phobius"/>
    </source>
</evidence>
<proteinExistence type="predicted"/>
<accession>A0A4P7GK60</accession>
<evidence type="ECO:0000313" key="8">
    <source>
        <dbReference type="EMBL" id="QBR92157.1"/>
    </source>
</evidence>
<dbReference type="AlphaFoldDB" id="A0A4P7GK60"/>
<dbReference type="Proteomes" id="UP000294894">
    <property type="component" value="Chromosome"/>
</dbReference>
<protein>
    <submittedName>
        <fullName evidence="8">DUF202 domain-containing protein</fullName>
    </submittedName>
</protein>
<evidence type="ECO:0000256" key="4">
    <source>
        <dbReference type="ARBA" id="ARBA00023136"/>
    </source>
</evidence>
<keyword evidence="3 6" id="KW-1133">Transmembrane helix</keyword>
<evidence type="ECO:0000259" key="7">
    <source>
        <dbReference type="Pfam" id="PF02656"/>
    </source>
</evidence>
<feature type="compositionally biased region" description="Basic residues" evidence="5">
    <location>
        <begin position="24"/>
        <end position="36"/>
    </location>
</feature>
<feature type="domain" description="DUF202" evidence="7">
    <location>
        <begin position="52"/>
        <end position="114"/>
    </location>
</feature>
<evidence type="ECO:0000313" key="9">
    <source>
        <dbReference type="Proteomes" id="UP000294894"/>
    </source>
</evidence>
<feature type="compositionally biased region" description="Low complexity" evidence="5">
    <location>
        <begin position="1"/>
        <end position="18"/>
    </location>
</feature>
<reference evidence="8 9" key="1">
    <citation type="submission" date="2019-03" db="EMBL/GenBank/DDBJ databases">
        <title>Three New Species of Nocardioides, Nocardioides euryhalodurans sp. nov., Nocardioides seonyuensis sp. nov. and Nocardioides eburneoflavus sp. nov., Iolated from Soil.</title>
        <authorList>
            <person name="Roh S.G."/>
            <person name="Lee C."/>
            <person name="Kim M.-K."/>
            <person name="Kim S.B."/>
        </authorList>
    </citation>
    <scope>NUCLEOTIDE SEQUENCE [LARGE SCALE GENOMIC DNA]</scope>
    <source>
        <strain evidence="8 9">MMS17-SY117</strain>
    </source>
</reference>
<evidence type="ECO:0000256" key="3">
    <source>
        <dbReference type="ARBA" id="ARBA00022989"/>
    </source>
</evidence>
<gene>
    <name evidence="8" type="ORF">EXE57_07565</name>
</gene>
<keyword evidence="2 6" id="KW-0812">Transmembrane</keyword>
<keyword evidence="4 6" id="KW-0472">Membrane</keyword>
<evidence type="ECO:0000256" key="1">
    <source>
        <dbReference type="ARBA" id="ARBA00004127"/>
    </source>
</evidence>
<comment type="subcellular location">
    <subcellularLocation>
        <location evidence="1">Endomembrane system</location>
        <topology evidence="1">Multi-pass membrane protein</topology>
    </subcellularLocation>
</comment>
<sequence length="147" mass="15279">MAVGPRRACDPAAGAAARLDARPAARRRSGRHRPGRAGRAVSAAADPGPERGTQPERTALAWQRTGLSLALAAAVLARLTWAHLGVWALVSLLASLALCGWVLVESRLRYRGRVAATPSARDVGGWAAALCGTVVLMSVTELAALAR</sequence>